<accession>U2ZP81</accession>
<name>U2ZP81_AQUA1</name>
<dbReference type="OrthoDB" id="9791944at2"/>
<organism evidence="2 3">
    <name type="scientific">Aquipseudomonas alcaligenes (strain ATCC 14909 / DSM 50342 / CCUG 1425 / JCM 20561 / NBRC 14159 / NCIMB 9945 / NCTC 10367 / 1577)</name>
    <name type="common">Pseudomonas alcaligenes</name>
    <dbReference type="NCBI Taxonomy" id="1215092"/>
    <lineage>
        <taxon>Bacteria</taxon>
        <taxon>Pseudomonadati</taxon>
        <taxon>Pseudomonadota</taxon>
        <taxon>Gammaproteobacteria</taxon>
        <taxon>Pseudomonadales</taxon>
        <taxon>Pseudomonadaceae</taxon>
        <taxon>Aquipseudomonas</taxon>
    </lineage>
</organism>
<proteinExistence type="predicted"/>
<reference evidence="2" key="1">
    <citation type="submission" date="2024-09" db="EMBL/GenBank/DDBJ databases">
        <title>Whole genome shotgun sequence of Pseudomonas alcaligenes NBRC 14159.</title>
        <authorList>
            <person name="Yoshida I."/>
            <person name="Hosoyama A."/>
            <person name="Tsuchikane K."/>
            <person name="Noguchi M."/>
            <person name="Hirakata S."/>
            <person name="Ando Y."/>
            <person name="Ohji S."/>
            <person name="Yamazoe A."/>
            <person name="Yamazaki S."/>
            <person name="Fujita N."/>
        </authorList>
    </citation>
    <scope>NUCLEOTIDE SEQUENCE</scope>
    <source>
        <strain evidence="2">NBRC 14159</strain>
    </source>
</reference>
<dbReference type="RefSeq" id="WP_021700939.1">
    <property type="nucleotide sequence ID" value="NZ_BATI01000016.1"/>
</dbReference>
<dbReference type="SUPFAM" id="SSF53335">
    <property type="entry name" value="S-adenosyl-L-methionine-dependent methyltransferases"/>
    <property type="match status" value="1"/>
</dbReference>
<dbReference type="InterPro" id="IPR029063">
    <property type="entry name" value="SAM-dependent_MTases_sf"/>
</dbReference>
<dbReference type="GO" id="GO:0008757">
    <property type="term" value="F:S-adenosylmethionine-dependent methyltransferase activity"/>
    <property type="evidence" value="ECO:0007669"/>
    <property type="project" value="InterPro"/>
</dbReference>
<evidence type="ECO:0000313" key="3">
    <source>
        <dbReference type="Proteomes" id="UP000016560"/>
    </source>
</evidence>
<evidence type="ECO:0000259" key="1">
    <source>
        <dbReference type="Pfam" id="PF08241"/>
    </source>
</evidence>
<dbReference type="EMBL" id="BATI01000016">
    <property type="protein sequence ID" value="GAD62852.1"/>
    <property type="molecule type" value="Genomic_DNA"/>
</dbReference>
<dbReference type="Pfam" id="PF08241">
    <property type="entry name" value="Methyltransf_11"/>
    <property type="match status" value="1"/>
</dbReference>
<dbReference type="Proteomes" id="UP000016560">
    <property type="component" value="Unassembled WGS sequence"/>
</dbReference>
<dbReference type="Gene3D" id="3.40.50.150">
    <property type="entry name" value="Vaccinia Virus protein VP39"/>
    <property type="match status" value="1"/>
</dbReference>
<comment type="caution">
    <text evidence="2">The sequence shown here is derived from an EMBL/GenBank/DDBJ whole genome shotgun (WGS) entry which is preliminary data.</text>
</comment>
<feature type="domain" description="Methyltransferase type 11" evidence="1">
    <location>
        <begin position="64"/>
        <end position="143"/>
    </location>
</feature>
<protein>
    <recommendedName>
        <fullName evidence="1">Methyltransferase type 11 domain-containing protein</fullName>
    </recommendedName>
</protein>
<gene>
    <name evidence="2" type="ORF">PA6_016_01250</name>
</gene>
<dbReference type="AlphaFoldDB" id="U2ZP81"/>
<dbReference type="InterPro" id="IPR013216">
    <property type="entry name" value="Methyltransf_11"/>
</dbReference>
<evidence type="ECO:0000313" key="2">
    <source>
        <dbReference type="EMBL" id="GAD62852.1"/>
    </source>
</evidence>
<sequence length="237" mass="26731">MTQSTYSDTDDALVSSIGNAFEAWVEFESYIFRRIDQDKSIVRSSLLNVGAGRLVTGAELPFFKSFRDCYLAEPDDARRQQLSTNLFGLPAKILSERIEELSPNTHECVDFVLCKYVLQHIETGKLDECFLNLKSMVKPGGRIGLFTSFSSEADDFYQLIIADDDINEVPAQLRETLAGGHKIAEDVFNDLLSRAQKFSFIATHHFSINSLRKYFQGWRVSIVFGPYDVAYLEAAAP</sequence>
<keyword evidence="3" id="KW-1185">Reference proteome</keyword>